<proteinExistence type="predicted"/>
<dbReference type="GO" id="GO:1901530">
    <property type="term" value="P:response to hypochlorite"/>
    <property type="evidence" value="ECO:0007669"/>
    <property type="project" value="TreeGrafter"/>
</dbReference>
<feature type="transmembrane region" description="Helical" evidence="1">
    <location>
        <begin position="105"/>
        <end position="127"/>
    </location>
</feature>
<dbReference type="Proteomes" id="UP000282211">
    <property type="component" value="Unassembled WGS sequence"/>
</dbReference>
<evidence type="ECO:0000256" key="1">
    <source>
        <dbReference type="SAM" id="Phobius"/>
    </source>
</evidence>
<evidence type="ECO:0000313" key="2">
    <source>
        <dbReference type="EMBL" id="RKQ69713.1"/>
    </source>
</evidence>
<keyword evidence="3" id="KW-1185">Reference proteome</keyword>
<reference evidence="2 3" key="1">
    <citation type="submission" date="2018-10" db="EMBL/GenBank/DDBJ databases">
        <title>Genomic Encyclopedia of Type Strains, Phase IV (KMG-IV): sequencing the most valuable type-strain genomes for metagenomic binning, comparative biology and taxonomic classification.</title>
        <authorList>
            <person name="Goeker M."/>
        </authorList>
    </citation>
    <scope>NUCLEOTIDE SEQUENCE [LARGE SCALE GENOMIC DNA]</scope>
    <source>
        <strain evidence="2 3">DSM 22008</strain>
    </source>
</reference>
<dbReference type="PANTHER" id="PTHR40106:SF1">
    <property type="entry name" value="INNER MEMBRANE PROTEIN RCLC"/>
    <property type="match status" value="1"/>
</dbReference>
<feature type="transmembrane region" description="Helical" evidence="1">
    <location>
        <begin position="71"/>
        <end position="98"/>
    </location>
</feature>
<keyword evidence="1" id="KW-0812">Transmembrane</keyword>
<dbReference type="EMBL" id="RBII01000002">
    <property type="protein sequence ID" value="RKQ69713.1"/>
    <property type="molecule type" value="Genomic_DNA"/>
</dbReference>
<keyword evidence="1" id="KW-1133">Transmembrane helix</keyword>
<dbReference type="OrthoDB" id="1118972at2"/>
<feature type="transmembrane region" description="Helical" evidence="1">
    <location>
        <begin position="147"/>
        <end position="166"/>
    </location>
</feature>
<accession>A0A420WFG1</accession>
<protein>
    <submittedName>
        <fullName evidence="2">Putative membrane protein YkgB</fullName>
    </submittedName>
</protein>
<sequence>MTSTATLSNNKIAGYSAGQINALGDRISKIGLHSLRFTGAAVLGWIGAMKFTAYEAGAIEGLVASSPLTSWLYSVFSLQGASNLIGTIEISLAIIIALGAKFPKLALVGALGALATFLVTSSYLLTAPVWEASLGGFPALSVVPGQFLLKDIVLLASAIFLTGDALKRVARSA</sequence>
<dbReference type="RefSeq" id="WP_121102660.1">
    <property type="nucleotide sequence ID" value="NZ_RBII01000002.1"/>
</dbReference>
<dbReference type="FunCoup" id="A0A420WFG1">
    <property type="interactions" value="25"/>
</dbReference>
<dbReference type="AlphaFoldDB" id="A0A420WFG1"/>
<dbReference type="InParanoid" id="A0A420WFG1"/>
<dbReference type="InterPro" id="IPR007339">
    <property type="entry name" value="RclC-like"/>
</dbReference>
<dbReference type="GO" id="GO:0005886">
    <property type="term" value="C:plasma membrane"/>
    <property type="evidence" value="ECO:0007669"/>
    <property type="project" value="TreeGrafter"/>
</dbReference>
<evidence type="ECO:0000313" key="3">
    <source>
        <dbReference type="Proteomes" id="UP000282211"/>
    </source>
</evidence>
<gene>
    <name evidence="2" type="ORF">DES40_2517</name>
</gene>
<dbReference type="Pfam" id="PF04224">
    <property type="entry name" value="DUF417"/>
    <property type="match status" value="1"/>
</dbReference>
<dbReference type="PANTHER" id="PTHR40106">
    <property type="entry name" value="INNER MEMBRANE PROTEIN RCLC"/>
    <property type="match status" value="1"/>
</dbReference>
<name>A0A420WFG1_9PROT</name>
<organism evidence="2 3">
    <name type="scientific">Litorimonas taeanensis</name>
    <dbReference type="NCBI Taxonomy" id="568099"/>
    <lineage>
        <taxon>Bacteria</taxon>
        <taxon>Pseudomonadati</taxon>
        <taxon>Pseudomonadota</taxon>
        <taxon>Alphaproteobacteria</taxon>
        <taxon>Maricaulales</taxon>
        <taxon>Robiginitomaculaceae</taxon>
    </lineage>
</organism>
<keyword evidence="1" id="KW-0472">Membrane</keyword>
<comment type="caution">
    <text evidence="2">The sequence shown here is derived from an EMBL/GenBank/DDBJ whole genome shotgun (WGS) entry which is preliminary data.</text>
</comment>